<sequence length="198" mass="21831">MKRGKKDEDFDHSIAVFCIHVHQDLLIKKVPISSCQSGKKLNSHFTIVLSTRESTTRDCQQKAAITKKAVPEPSPEQSPDHSTGGEESDGSLNDHSFYNSASDEEPTKKKRSTPKPPPKDKSPTHEEHQDKPFFLPHQAFPIPAYQGMTPSPALITSLASAISTAGPWDPLMAHNICNVDGKFKVPSTLPKYFPIMSV</sequence>
<evidence type="ECO:0000313" key="1">
    <source>
        <dbReference type="EMBL" id="KAJ9049614.1"/>
    </source>
</evidence>
<reference evidence="1" key="1">
    <citation type="submission" date="2022-04" db="EMBL/GenBank/DDBJ databases">
        <title>Genome of the entomopathogenic fungus Entomophthora muscae.</title>
        <authorList>
            <person name="Elya C."/>
            <person name="Lovett B.R."/>
            <person name="Lee E."/>
            <person name="Macias A.M."/>
            <person name="Hajek A.E."/>
            <person name="De Bivort B.L."/>
            <person name="Kasson M.T."/>
            <person name="De Fine Licht H.H."/>
            <person name="Stajich J.E."/>
        </authorList>
    </citation>
    <scope>NUCLEOTIDE SEQUENCE</scope>
    <source>
        <strain evidence="1">Berkeley</strain>
    </source>
</reference>
<gene>
    <name evidence="1" type="ORF">DSO57_1022503</name>
</gene>
<name>A0ACC2RHU1_9FUNG</name>
<evidence type="ECO:0000313" key="2">
    <source>
        <dbReference type="Proteomes" id="UP001165960"/>
    </source>
</evidence>
<comment type="caution">
    <text evidence="1">The sequence shown here is derived from an EMBL/GenBank/DDBJ whole genome shotgun (WGS) entry which is preliminary data.</text>
</comment>
<dbReference type="Proteomes" id="UP001165960">
    <property type="component" value="Unassembled WGS sequence"/>
</dbReference>
<keyword evidence="2" id="KW-1185">Reference proteome</keyword>
<protein>
    <submittedName>
        <fullName evidence="1">Uncharacterized protein</fullName>
    </submittedName>
</protein>
<organism evidence="1 2">
    <name type="scientific">Entomophthora muscae</name>
    <dbReference type="NCBI Taxonomy" id="34485"/>
    <lineage>
        <taxon>Eukaryota</taxon>
        <taxon>Fungi</taxon>
        <taxon>Fungi incertae sedis</taxon>
        <taxon>Zoopagomycota</taxon>
        <taxon>Entomophthoromycotina</taxon>
        <taxon>Entomophthoromycetes</taxon>
        <taxon>Entomophthorales</taxon>
        <taxon>Entomophthoraceae</taxon>
        <taxon>Entomophthora</taxon>
    </lineage>
</organism>
<dbReference type="EMBL" id="QTSX02007213">
    <property type="protein sequence ID" value="KAJ9049614.1"/>
    <property type="molecule type" value="Genomic_DNA"/>
</dbReference>
<proteinExistence type="predicted"/>
<accession>A0ACC2RHU1</accession>